<dbReference type="RefSeq" id="WP_127047087.1">
    <property type="nucleotide sequence ID" value="NZ_RZGZ01000001.1"/>
</dbReference>
<feature type="transmembrane region" description="Helical" evidence="8">
    <location>
        <begin position="218"/>
        <end position="240"/>
    </location>
</feature>
<evidence type="ECO:0000256" key="7">
    <source>
        <dbReference type="SAM" id="MobiDB-lite"/>
    </source>
</evidence>
<dbReference type="PANTHER" id="PTHR34390">
    <property type="entry name" value="UPF0442 PROTEIN YJJB-RELATED"/>
    <property type="match status" value="1"/>
</dbReference>
<evidence type="ECO:0000259" key="10">
    <source>
        <dbReference type="Pfam" id="PF12821"/>
    </source>
</evidence>
<dbReference type="GO" id="GO:0022857">
    <property type="term" value="F:transmembrane transporter activity"/>
    <property type="evidence" value="ECO:0007669"/>
    <property type="project" value="InterPro"/>
</dbReference>
<feature type="transmembrane region" description="Helical" evidence="8">
    <location>
        <begin position="351"/>
        <end position="373"/>
    </location>
</feature>
<feature type="domain" description="Threonine/serine exporter-like N-terminal" evidence="9">
    <location>
        <begin position="43"/>
        <end position="139"/>
    </location>
</feature>
<evidence type="ECO:0000256" key="4">
    <source>
        <dbReference type="ARBA" id="ARBA00022989"/>
    </source>
</evidence>
<keyword evidence="12" id="KW-1185">Reference proteome</keyword>
<feature type="transmembrane region" description="Helical" evidence="8">
    <location>
        <begin position="441"/>
        <end position="461"/>
    </location>
</feature>
<organism evidence="11 12">
    <name type="scientific">Labedella endophytica</name>
    <dbReference type="NCBI Taxonomy" id="1523160"/>
    <lineage>
        <taxon>Bacteria</taxon>
        <taxon>Bacillati</taxon>
        <taxon>Actinomycetota</taxon>
        <taxon>Actinomycetes</taxon>
        <taxon>Micrococcales</taxon>
        <taxon>Microbacteriaceae</taxon>
        <taxon>Labedella</taxon>
    </lineage>
</organism>
<accession>A0A433JWH6</accession>
<evidence type="ECO:0000313" key="12">
    <source>
        <dbReference type="Proteomes" id="UP000274909"/>
    </source>
</evidence>
<feature type="region of interest" description="Disordered" evidence="7">
    <location>
        <begin position="487"/>
        <end position="550"/>
    </location>
</feature>
<evidence type="ECO:0000256" key="2">
    <source>
        <dbReference type="ARBA" id="ARBA00022475"/>
    </source>
</evidence>
<evidence type="ECO:0000256" key="1">
    <source>
        <dbReference type="ARBA" id="ARBA00004651"/>
    </source>
</evidence>
<dbReference type="Pfam" id="PF06738">
    <property type="entry name" value="ThrE"/>
    <property type="match status" value="2"/>
</dbReference>
<comment type="subcellular location">
    <subcellularLocation>
        <location evidence="1">Cell membrane</location>
        <topology evidence="1">Multi-pass membrane protein</topology>
    </subcellularLocation>
</comment>
<feature type="compositionally biased region" description="Basic and acidic residues" evidence="7">
    <location>
        <begin position="539"/>
        <end position="550"/>
    </location>
</feature>
<feature type="transmembrane region" description="Helical" evidence="8">
    <location>
        <begin position="379"/>
        <end position="396"/>
    </location>
</feature>
<protein>
    <submittedName>
        <fullName evidence="11">Threonine/serine exporter family protein</fullName>
    </submittedName>
</protein>
<evidence type="ECO:0000256" key="8">
    <source>
        <dbReference type="SAM" id="Phobius"/>
    </source>
</evidence>
<gene>
    <name evidence="11" type="ORF">ELQ94_03280</name>
</gene>
<dbReference type="EMBL" id="RZGZ01000001">
    <property type="protein sequence ID" value="RUR03566.1"/>
    <property type="molecule type" value="Genomic_DNA"/>
</dbReference>
<dbReference type="GO" id="GO:0005886">
    <property type="term" value="C:plasma membrane"/>
    <property type="evidence" value="ECO:0007669"/>
    <property type="project" value="UniProtKB-SubCell"/>
</dbReference>
<dbReference type="GO" id="GO:0015744">
    <property type="term" value="P:succinate transport"/>
    <property type="evidence" value="ECO:0007669"/>
    <property type="project" value="TreeGrafter"/>
</dbReference>
<sequence length="550" mass="55826">MGLRTRWRRLAARSGTSSPRAGFGGRARQPHIAEQTIREVLELAVRIGEAMLALGAAASDVTDAIRRVCGTFGVECHIDLTFTAILVTHDGTDRLAGISVLRVVSSPTADYGRLGRVLAIERRLSHLPVDVQVADPTIDQGTRDEVREILESAHAELDETLSAPRPIRRWMVTLLLATLAGAVAVLLGGGPAIVAIAAGTTVLIDSVLRALSRWGLPVFFLQAVGAAVATIVAVSLSAAVPGLPVEFSTLPPALVVASGVVVLLAGGSVVGAANDAINGFPVTASGRIIEVVLLTVGIVAGIGGVLDLARRLGIALTLDDIPSNPAPFAAQVVAAGVASAAWAFASYAGPLTAALSGAAGAAAFAVFTATTSLGASNPAAAAVAATAVGFVSSLVSRRTGIPVVALTVCGIVPLLPGLTIYRGMLALVTGSTETDGGQLLLQAAMTGLSLAAGVTLGEILARRNRRRRLAGSLGSVPAGGTAVATDAAPIDFPRTGSIPMQTSSEASSSASESEPAIANPDEDPDEDPLGDALDEPDPFDDRRGRSDPIL</sequence>
<dbReference type="PANTHER" id="PTHR34390:SF2">
    <property type="entry name" value="SUCCINATE TRANSPORTER SUBUNIT YJJP-RELATED"/>
    <property type="match status" value="1"/>
</dbReference>
<evidence type="ECO:0000256" key="5">
    <source>
        <dbReference type="ARBA" id="ARBA00023136"/>
    </source>
</evidence>
<feature type="transmembrane region" description="Helical" evidence="8">
    <location>
        <begin position="252"/>
        <end position="276"/>
    </location>
</feature>
<feature type="domain" description="Threonine/Serine exporter ThrE" evidence="10">
    <location>
        <begin position="331"/>
        <end position="458"/>
    </location>
</feature>
<dbReference type="InterPro" id="IPR024528">
    <property type="entry name" value="ThrE_2"/>
</dbReference>
<feature type="transmembrane region" description="Helical" evidence="8">
    <location>
        <begin position="170"/>
        <end position="187"/>
    </location>
</feature>
<keyword evidence="2" id="KW-1003">Cell membrane</keyword>
<keyword evidence="4 8" id="KW-1133">Transmembrane helix</keyword>
<name>A0A433JWH6_9MICO</name>
<reference evidence="11 12" key="1">
    <citation type="submission" date="2018-12" db="EMBL/GenBank/DDBJ databases">
        <authorList>
            <person name="Li F."/>
        </authorList>
    </citation>
    <scope>NUCLEOTIDE SEQUENCE [LARGE SCALE GENOMIC DNA]</scope>
    <source>
        <strain evidence="11 12">EGI 6500705</strain>
    </source>
</reference>
<feature type="compositionally biased region" description="Acidic residues" evidence="7">
    <location>
        <begin position="520"/>
        <end position="538"/>
    </location>
</feature>
<evidence type="ECO:0000259" key="9">
    <source>
        <dbReference type="Pfam" id="PF06738"/>
    </source>
</evidence>
<feature type="transmembrane region" description="Helical" evidence="8">
    <location>
        <begin position="326"/>
        <end position="344"/>
    </location>
</feature>
<evidence type="ECO:0000313" key="11">
    <source>
        <dbReference type="EMBL" id="RUR03566.1"/>
    </source>
</evidence>
<feature type="domain" description="Threonine/serine exporter-like N-terminal" evidence="9">
    <location>
        <begin position="150"/>
        <end position="308"/>
    </location>
</feature>
<dbReference type="Proteomes" id="UP000274909">
    <property type="component" value="Unassembled WGS sequence"/>
</dbReference>
<feature type="transmembrane region" description="Helical" evidence="8">
    <location>
        <begin position="288"/>
        <end position="306"/>
    </location>
</feature>
<dbReference type="InterPro" id="IPR010619">
    <property type="entry name" value="ThrE-like_N"/>
</dbReference>
<feature type="transmembrane region" description="Helical" evidence="8">
    <location>
        <begin position="403"/>
        <end position="421"/>
    </location>
</feature>
<evidence type="ECO:0000256" key="6">
    <source>
        <dbReference type="ARBA" id="ARBA00034125"/>
    </source>
</evidence>
<keyword evidence="5 8" id="KW-0472">Membrane</keyword>
<proteinExistence type="inferred from homology"/>
<keyword evidence="3 8" id="KW-0812">Transmembrane</keyword>
<dbReference type="OrthoDB" id="9763957at2"/>
<dbReference type="AlphaFoldDB" id="A0A433JWH6"/>
<feature type="compositionally biased region" description="Low complexity" evidence="7">
    <location>
        <begin position="503"/>
        <end position="519"/>
    </location>
</feature>
<dbReference type="Pfam" id="PF12821">
    <property type="entry name" value="ThrE_2"/>
    <property type="match status" value="1"/>
</dbReference>
<dbReference type="InterPro" id="IPR050539">
    <property type="entry name" value="ThrE_Dicarb/AminoAcid_Exp"/>
</dbReference>
<comment type="caution">
    <text evidence="11">The sequence shown here is derived from an EMBL/GenBank/DDBJ whole genome shotgun (WGS) entry which is preliminary data.</text>
</comment>
<evidence type="ECO:0000256" key="3">
    <source>
        <dbReference type="ARBA" id="ARBA00022692"/>
    </source>
</evidence>
<comment type="similarity">
    <text evidence="6">Belongs to the ThrE exporter (TC 2.A.79) family.</text>
</comment>